<evidence type="ECO:0000313" key="1">
    <source>
        <dbReference type="EMBL" id="CAK0900307.1"/>
    </source>
</evidence>
<protein>
    <submittedName>
        <fullName evidence="1">Uncharacterized protein</fullName>
    </submittedName>
</protein>
<feature type="non-terminal residue" evidence="1">
    <location>
        <position position="54"/>
    </location>
</feature>
<dbReference type="Proteomes" id="UP001189429">
    <property type="component" value="Unassembled WGS sequence"/>
</dbReference>
<dbReference type="EMBL" id="CAUYUJ010020757">
    <property type="protein sequence ID" value="CAK0900307.1"/>
    <property type="molecule type" value="Genomic_DNA"/>
</dbReference>
<reference evidence="1" key="1">
    <citation type="submission" date="2023-10" db="EMBL/GenBank/DDBJ databases">
        <authorList>
            <person name="Chen Y."/>
            <person name="Shah S."/>
            <person name="Dougan E. K."/>
            <person name="Thang M."/>
            <person name="Chan C."/>
        </authorList>
    </citation>
    <scope>NUCLEOTIDE SEQUENCE [LARGE SCALE GENOMIC DNA]</scope>
</reference>
<comment type="caution">
    <text evidence="1">The sequence shown here is derived from an EMBL/GenBank/DDBJ whole genome shotgun (WGS) entry which is preliminary data.</text>
</comment>
<gene>
    <name evidence="1" type="ORF">PCOR1329_LOCUS77623</name>
</gene>
<sequence>DTDGKLDDCSADPVACVPGPTQIHVDQIWCEVCGAQERIVTLTLPSLTVKLRLP</sequence>
<name>A0ABN9XKF9_9DINO</name>
<keyword evidence="2" id="KW-1185">Reference proteome</keyword>
<accession>A0ABN9XKF9</accession>
<organism evidence="1 2">
    <name type="scientific">Prorocentrum cordatum</name>
    <dbReference type="NCBI Taxonomy" id="2364126"/>
    <lineage>
        <taxon>Eukaryota</taxon>
        <taxon>Sar</taxon>
        <taxon>Alveolata</taxon>
        <taxon>Dinophyceae</taxon>
        <taxon>Prorocentrales</taxon>
        <taxon>Prorocentraceae</taxon>
        <taxon>Prorocentrum</taxon>
    </lineage>
</organism>
<feature type="non-terminal residue" evidence="1">
    <location>
        <position position="1"/>
    </location>
</feature>
<proteinExistence type="predicted"/>
<evidence type="ECO:0000313" key="2">
    <source>
        <dbReference type="Proteomes" id="UP001189429"/>
    </source>
</evidence>